<dbReference type="Gene3D" id="1.10.150.310">
    <property type="entry name" value="Tex RuvX-like domain-like"/>
    <property type="match status" value="1"/>
</dbReference>
<evidence type="ECO:0000313" key="3">
    <source>
        <dbReference type="EMBL" id="KRK74419.1"/>
    </source>
</evidence>
<dbReference type="Pfam" id="PF10531">
    <property type="entry name" value="SLBB"/>
    <property type="match status" value="1"/>
</dbReference>
<evidence type="ECO:0000259" key="2">
    <source>
        <dbReference type="SMART" id="SM00278"/>
    </source>
</evidence>
<keyword evidence="4" id="KW-1185">Reference proteome</keyword>
<gene>
    <name evidence="3" type="ORF">FD02_GL001024</name>
</gene>
<feature type="transmembrane region" description="Helical" evidence="1">
    <location>
        <begin position="12"/>
        <end position="32"/>
    </location>
</feature>
<comment type="caution">
    <text evidence="3">The sequence shown here is derived from an EMBL/GenBank/DDBJ whole genome shotgun (WGS) entry which is preliminary data.</text>
</comment>
<dbReference type="PANTHER" id="PTHR21180:SF32">
    <property type="entry name" value="ENDONUCLEASE_EXONUCLEASE_PHOSPHATASE FAMILY DOMAIN-CONTAINING PROTEIN 1"/>
    <property type="match status" value="1"/>
</dbReference>
<dbReference type="GO" id="GO:0003677">
    <property type="term" value="F:DNA binding"/>
    <property type="evidence" value="ECO:0007669"/>
    <property type="project" value="UniProtKB-KW"/>
</dbReference>
<proteinExistence type="predicted"/>
<dbReference type="SMART" id="SM00278">
    <property type="entry name" value="HhH1"/>
    <property type="match status" value="2"/>
</dbReference>
<dbReference type="GO" id="GO:0006281">
    <property type="term" value="P:DNA repair"/>
    <property type="evidence" value="ECO:0007669"/>
    <property type="project" value="InterPro"/>
</dbReference>
<dbReference type="OrthoDB" id="9790239at2"/>
<dbReference type="InterPro" id="IPR019554">
    <property type="entry name" value="Soluble_ligand-bd"/>
</dbReference>
<feature type="domain" description="Helix-hairpin-helix DNA-binding motif class 1" evidence="2">
    <location>
        <begin position="182"/>
        <end position="201"/>
    </location>
</feature>
<dbReference type="Proteomes" id="UP000051804">
    <property type="component" value="Unassembled WGS sequence"/>
</dbReference>
<keyword evidence="1" id="KW-0472">Membrane</keyword>
<evidence type="ECO:0000256" key="1">
    <source>
        <dbReference type="SAM" id="Phobius"/>
    </source>
</evidence>
<dbReference type="SUPFAM" id="SSF47781">
    <property type="entry name" value="RuvA domain 2-like"/>
    <property type="match status" value="1"/>
</dbReference>
<dbReference type="Gene3D" id="3.10.560.10">
    <property type="entry name" value="Outer membrane lipoprotein wza domain like"/>
    <property type="match status" value="1"/>
</dbReference>
<dbReference type="InterPro" id="IPR051675">
    <property type="entry name" value="Endo/Exo/Phosphatase_dom_1"/>
</dbReference>
<dbReference type="InterPro" id="IPR003583">
    <property type="entry name" value="Hlx-hairpin-Hlx_DNA-bd_motif"/>
</dbReference>
<keyword evidence="1" id="KW-1133">Transmembrane helix</keyword>
<reference evidence="3 4" key="1">
    <citation type="journal article" date="2015" name="Genome Announc.">
        <title>Expanding the biotechnology potential of lactobacilli through comparative genomics of 213 strains and associated genera.</title>
        <authorList>
            <person name="Sun Z."/>
            <person name="Harris H.M."/>
            <person name="McCann A."/>
            <person name="Guo C."/>
            <person name="Argimon S."/>
            <person name="Zhang W."/>
            <person name="Yang X."/>
            <person name="Jeffery I.B."/>
            <person name="Cooney J.C."/>
            <person name="Kagawa T.F."/>
            <person name="Liu W."/>
            <person name="Song Y."/>
            <person name="Salvetti E."/>
            <person name="Wrobel A."/>
            <person name="Rasinkangas P."/>
            <person name="Parkhill J."/>
            <person name="Rea M.C."/>
            <person name="O'Sullivan O."/>
            <person name="Ritari J."/>
            <person name="Douillard F.P."/>
            <person name="Paul Ross R."/>
            <person name="Yang R."/>
            <person name="Briner A.E."/>
            <person name="Felis G.E."/>
            <person name="de Vos W.M."/>
            <person name="Barrangou R."/>
            <person name="Klaenhammer T.R."/>
            <person name="Caufield P.W."/>
            <person name="Cui Y."/>
            <person name="Zhang H."/>
            <person name="O'Toole P.W."/>
        </authorList>
    </citation>
    <scope>NUCLEOTIDE SEQUENCE [LARGE SCALE GENOMIC DNA]</scope>
    <source>
        <strain evidence="3 4">JCM 17158</strain>
    </source>
</reference>
<keyword evidence="1" id="KW-0812">Transmembrane</keyword>
<dbReference type="PANTHER" id="PTHR21180">
    <property type="entry name" value="ENDONUCLEASE/EXONUCLEASE/PHOSPHATASE FAMILY DOMAIN-CONTAINING PROTEIN 1"/>
    <property type="match status" value="1"/>
</dbReference>
<dbReference type="GO" id="GO:0015628">
    <property type="term" value="P:protein secretion by the type II secretion system"/>
    <property type="evidence" value="ECO:0007669"/>
    <property type="project" value="TreeGrafter"/>
</dbReference>
<dbReference type="Pfam" id="PF12836">
    <property type="entry name" value="HHH_3"/>
    <property type="match status" value="1"/>
</dbReference>
<accession>A0A0R1JYU8</accession>
<evidence type="ECO:0000313" key="4">
    <source>
        <dbReference type="Proteomes" id="UP000051804"/>
    </source>
</evidence>
<feature type="domain" description="Helix-hairpin-helix DNA-binding motif class 1" evidence="2">
    <location>
        <begin position="152"/>
        <end position="171"/>
    </location>
</feature>
<dbReference type="PATRIC" id="fig|1291734.4.peg.1050"/>
<sequence length="206" mass="21334">MTITVIREWLRDYWVVLLVGLGVAGYFGWQWVTPPRADLTVTTSSQSLTASASTSSSHAQAGYVYIQGAVAHPGLYPVTGQTRWDAVVQAAGGVTKQADTSGLNLAKIANDEESLYVPTKGETPAPAATTGAATTATSDGTPVINLNTATATDLEGLSGIGPKRAADIVAYRDAHGGFKTVEELKEVSGIGEKIFASLAPNVTVGP</sequence>
<organism evidence="3 4">
    <name type="scientific">Lacticaseibacillus nasuensis JCM 17158</name>
    <dbReference type="NCBI Taxonomy" id="1291734"/>
    <lineage>
        <taxon>Bacteria</taxon>
        <taxon>Bacillati</taxon>
        <taxon>Bacillota</taxon>
        <taxon>Bacilli</taxon>
        <taxon>Lactobacillales</taxon>
        <taxon>Lactobacillaceae</taxon>
        <taxon>Lacticaseibacillus</taxon>
    </lineage>
</organism>
<dbReference type="InterPro" id="IPR004509">
    <property type="entry name" value="Competence_ComEA_HhH"/>
</dbReference>
<dbReference type="InterPro" id="IPR010994">
    <property type="entry name" value="RuvA_2-like"/>
</dbReference>
<dbReference type="GO" id="GO:0015627">
    <property type="term" value="C:type II protein secretion system complex"/>
    <property type="evidence" value="ECO:0007669"/>
    <property type="project" value="TreeGrafter"/>
</dbReference>
<keyword evidence="3" id="KW-0238">DNA-binding</keyword>
<name>A0A0R1JYU8_9LACO</name>
<dbReference type="EMBL" id="AZDJ01000001">
    <property type="protein sequence ID" value="KRK74419.1"/>
    <property type="molecule type" value="Genomic_DNA"/>
</dbReference>
<dbReference type="NCBIfam" id="TIGR00426">
    <property type="entry name" value="competence protein ComEA helix-hairpin-helix repeat region"/>
    <property type="match status" value="1"/>
</dbReference>
<protein>
    <submittedName>
        <fullName evidence="3">DNA uptake protein-like DNA-binding protein</fullName>
    </submittedName>
</protein>
<dbReference type="AlphaFoldDB" id="A0A0R1JYU8"/>
<dbReference type="STRING" id="1291734.FD02_GL001024"/>